<name>A0ABW4R363_9RHOB</name>
<dbReference type="InterPro" id="IPR045514">
    <property type="entry name" value="DUF6478"/>
</dbReference>
<evidence type="ECO:0000313" key="1">
    <source>
        <dbReference type="EMBL" id="MFD1880129.1"/>
    </source>
</evidence>
<sequence>MTGNREGWIDRVTRRRGDARWTALAADPGDLGSSRLRRLRSEAVSLRQVLDRFLANTTVAALRPAPVNADHLPGATDWHWRSDLFQQPMHPSSLVSPASGTRLAEGATIWHDDPQAALILRQSRSRADDLPPFGLSIEALGCEGQFVSLSIDLPAAVLTGLGPDFVVRADMRIWAERPLTAYARLNIENGPNTDSMQQGFQPAAQGAADLAVAEFDLAYSELNEKRLSKMWVDVIFERPRMNAVELRDIVISRHPRADV</sequence>
<comment type="caution">
    <text evidence="1">The sequence shown here is derived from an EMBL/GenBank/DDBJ whole genome shotgun (WGS) entry which is preliminary data.</text>
</comment>
<protein>
    <submittedName>
        <fullName evidence="1">DUF6478 family protein</fullName>
    </submittedName>
</protein>
<reference evidence="2" key="1">
    <citation type="journal article" date="2019" name="Int. J. Syst. Evol. Microbiol.">
        <title>The Global Catalogue of Microorganisms (GCM) 10K type strain sequencing project: providing services to taxonomists for standard genome sequencing and annotation.</title>
        <authorList>
            <consortium name="The Broad Institute Genomics Platform"/>
            <consortium name="The Broad Institute Genome Sequencing Center for Infectious Disease"/>
            <person name="Wu L."/>
            <person name="Ma J."/>
        </authorList>
    </citation>
    <scope>NUCLEOTIDE SEQUENCE [LARGE SCALE GENOMIC DNA]</scope>
    <source>
        <strain evidence="2">CCUG 56029</strain>
    </source>
</reference>
<dbReference type="Proteomes" id="UP001597213">
    <property type="component" value="Unassembled WGS sequence"/>
</dbReference>
<evidence type="ECO:0000313" key="2">
    <source>
        <dbReference type="Proteomes" id="UP001597213"/>
    </source>
</evidence>
<proteinExistence type="predicted"/>
<accession>A0ABW4R363</accession>
<keyword evidence="2" id="KW-1185">Reference proteome</keyword>
<organism evidence="1 2">
    <name type="scientific">Paracoccus pacificus</name>
    <dbReference type="NCBI Taxonomy" id="1463598"/>
    <lineage>
        <taxon>Bacteria</taxon>
        <taxon>Pseudomonadati</taxon>
        <taxon>Pseudomonadota</taxon>
        <taxon>Alphaproteobacteria</taxon>
        <taxon>Rhodobacterales</taxon>
        <taxon>Paracoccaceae</taxon>
        <taxon>Paracoccus</taxon>
    </lineage>
</organism>
<dbReference type="EMBL" id="JBHUEN010000003">
    <property type="protein sequence ID" value="MFD1880129.1"/>
    <property type="molecule type" value="Genomic_DNA"/>
</dbReference>
<dbReference type="Pfam" id="PF20086">
    <property type="entry name" value="DUF6478"/>
    <property type="match status" value="1"/>
</dbReference>
<dbReference type="RefSeq" id="WP_379139269.1">
    <property type="nucleotide sequence ID" value="NZ_JBHUEN010000003.1"/>
</dbReference>
<gene>
    <name evidence="1" type="ORF">ACFSCT_00180</name>
</gene>